<comment type="caution">
    <text evidence="8">The sequence shown here is derived from an EMBL/GenBank/DDBJ whole genome shotgun (WGS) entry which is preliminary data.</text>
</comment>
<evidence type="ECO:0000256" key="2">
    <source>
        <dbReference type="ARBA" id="ARBA00008153"/>
    </source>
</evidence>
<evidence type="ECO:0000256" key="4">
    <source>
        <dbReference type="ARBA" id="ARBA00022490"/>
    </source>
</evidence>
<evidence type="ECO:0000259" key="6">
    <source>
        <dbReference type="Pfam" id="PF14655"/>
    </source>
</evidence>
<keyword evidence="4" id="KW-0963">Cytoplasm</keyword>
<feature type="domain" description="Rab3GAP regulatory subunit C-terminal" evidence="7">
    <location>
        <begin position="711"/>
        <end position="1290"/>
    </location>
</feature>
<reference evidence="8" key="1">
    <citation type="submission" date="2022-07" db="EMBL/GenBank/DDBJ databases">
        <authorList>
            <person name="Trinca V."/>
            <person name="Uliana J.V.C."/>
            <person name="Torres T.T."/>
            <person name="Ward R.J."/>
            <person name="Monesi N."/>
        </authorList>
    </citation>
    <scope>NUCLEOTIDE SEQUENCE</scope>
    <source>
        <strain evidence="8">HSMRA1968</strain>
        <tissue evidence="8">Whole embryos</tissue>
    </source>
</reference>
<dbReference type="GO" id="GO:0005737">
    <property type="term" value="C:cytoplasm"/>
    <property type="evidence" value="ECO:0007669"/>
    <property type="project" value="UniProtKB-SubCell"/>
</dbReference>
<feature type="domain" description="Rab3-GAP regulatory subunit N-terminal" evidence="6">
    <location>
        <begin position="29"/>
        <end position="420"/>
    </location>
</feature>
<dbReference type="PANTHER" id="PTHR12472">
    <property type="entry name" value="RAB3-GAP REGULATORY DOMAIN"/>
    <property type="match status" value="1"/>
</dbReference>
<accession>A0A9Q0MM85</accession>
<evidence type="ECO:0000313" key="9">
    <source>
        <dbReference type="Proteomes" id="UP001151699"/>
    </source>
</evidence>
<name>A0A9Q0MM85_9DIPT</name>
<evidence type="ECO:0000256" key="1">
    <source>
        <dbReference type="ARBA" id="ARBA00004496"/>
    </source>
</evidence>
<keyword evidence="9" id="KW-1185">Reference proteome</keyword>
<feature type="region of interest" description="Disordered" evidence="5">
    <location>
        <begin position="591"/>
        <end position="610"/>
    </location>
</feature>
<comment type="similarity">
    <text evidence="2">Belongs to the Rab3-GAP regulatory subunit family.</text>
</comment>
<dbReference type="PANTHER" id="PTHR12472:SF0">
    <property type="entry name" value="RAB3 GTPASE-ACTIVATING PROTEIN NON-CATALYTIC SUBUNIT"/>
    <property type="match status" value="1"/>
</dbReference>
<protein>
    <submittedName>
        <fullName evidence="8">Rab3 GTPase-activating protein regulatory subunit</fullName>
    </submittedName>
</protein>
<evidence type="ECO:0000259" key="7">
    <source>
        <dbReference type="Pfam" id="PF14656"/>
    </source>
</evidence>
<dbReference type="GO" id="GO:0005096">
    <property type="term" value="F:GTPase activator activity"/>
    <property type="evidence" value="ECO:0007669"/>
    <property type="project" value="UniProtKB-KW"/>
</dbReference>
<dbReference type="InterPro" id="IPR026059">
    <property type="entry name" value="Rab3GAP2"/>
</dbReference>
<evidence type="ECO:0000313" key="8">
    <source>
        <dbReference type="EMBL" id="KAJ6631749.1"/>
    </source>
</evidence>
<sequence length="1317" mass="148399">MSCEIKSLAKINDLKEVQEILGFSQDENWLNSVFYSLSPTGELLVIAHGSKFVLLTSRWNNDQTSYTYTIKTELKNPNDIITSLICLPIVGTSNIQNSAEWTCIAVGLSSGNAIFYSDSGIELFTQQWHNEPIHAIKAQSGKKINEEIHIFYLSCVCIIQGSHLFTLLRNMKNYLQKSKNNVDLSPSQDTLPCRKWGYGGRNVIINDAVVVGPQKTCTFDHLLTASLEGGFYAKYKSAPPQSSLVIGVGTKPYAGFHWAKEGFVQPVLADVARAVASKIKSALPTWLMGSTPQSVDTPPPPIPVEGMSLRFGVCDYQRTGISIWLSPNSQLAAVTDNLGRIILIDCFKGIALRVWKGYRDAQCSFMNVNEKASKIPSAIDRRHAMFLVIFAPRRSCLEIWSLQRGQKIAAFNVSRFGQLIYNSHHLMGATGSSKVKYTTNSCIFFDPSDQSLKEIVIPFHCAITDSNSKTAKDLHLLRRIKMCLRSGDGTEDQLIDEISFLSRSLQTDEIRLQCIEMLVRNNKVTPKIMSVVLAEFLQQMPDDEQFDQCEDAEMSAEDLQKIHIKNVATNYSRLVDFYLYTTTDGDVLIGSDTKNEDHDQDDDMSKPTNSNLQMNMSELENLQKFVDLAAWERTATGRNGRVTFHEKVKSNAFVDYLSIFDCQDVDIALMDRKEKHFPNVGCEIFRNFLEKGKSLAEFYHKASGSSISADDLMTLFLSYWLDRQFLYTKSEDLINDLSRFTSIIEEICALCTDAASFDYDSLSLWWQNIREILLESPCALMSLLAAMMCRNHAARYRKRENSNDSTEEEVWEQVSHESAQWSLLIGKLEDIAVLSAILSCPKHCENAKEPTLPILEYDQPDVSLKAIVSGGKGICTELIAKWISSSGCNPNTLVEPVGEDGMEIQHSHEATETATENSSFLNYVNILREHFPFSLQSGVVLCQLTWTYMCEWSKNMTKLDYIKAALDCLDAINVTDNSLKHGICCMIWNAHLKIPLEATKKLINKTGRLPKEKLCQQDIGLSDSLVPELLQHCSTFLKHFASSVDGAKIELKYEELLQDGPVPLTLLALQQNTVNVELLRLHKELNDVLYIISSLNIKYFKPVQSLFDAMSNQSFFSEINRKLDNDLPRPDAVLQKKRIEFLCLAISSTMDLIREDLQGIFLDDHIAWMGKIEELANGWDLNAAELRKHQIVELYAHGWDEFAEDILESVLDTQSLGVLLLKIAGRRLNIYTRNTSTYAQVASVGPLISDYLDTLEESSSSNQMQVHRTSSDISLQKLINLSGHVYRLLSEKDSRNLRIAAQLFDACNVLKDNELDN</sequence>
<proteinExistence type="inferred from homology"/>
<dbReference type="Proteomes" id="UP001151699">
    <property type="component" value="Unassembled WGS sequence"/>
</dbReference>
<evidence type="ECO:0000256" key="3">
    <source>
        <dbReference type="ARBA" id="ARBA00022468"/>
    </source>
</evidence>
<comment type="subcellular location">
    <subcellularLocation>
        <location evidence="1">Cytoplasm</location>
    </subcellularLocation>
</comment>
<keyword evidence="3" id="KW-0343">GTPase activation</keyword>
<gene>
    <name evidence="8" type="primary">Rab3-GAP</name>
    <name evidence="8" type="ORF">Bhyg_16864</name>
</gene>
<dbReference type="Pfam" id="PF14656">
    <property type="entry name" value="RAB3GAP2_C"/>
    <property type="match status" value="1"/>
</dbReference>
<evidence type="ECO:0000256" key="5">
    <source>
        <dbReference type="SAM" id="MobiDB-lite"/>
    </source>
</evidence>
<dbReference type="EMBL" id="WJQU01002658">
    <property type="protein sequence ID" value="KAJ6631749.1"/>
    <property type="molecule type" value="Genomic_DNA"/>
</dbReference>
<dbReference type="InterPro" id="IPR032839">
    <property type="entry name" value="RAB3GAP_N"/>
</dbReference>
<dbReference type="OrthoDB" id="2019917at2759"/>
<dbReference type="InterPro" id="IPR029257">
    <property type="entry name" value="RAB3GAP2_C"/>
</dbReference>
<dbReference type="Pfam" id="PF14655">
    <property type="entry name" value="RAB3GAP2_N"/>
    <property type="match status" value="1"/>
</dbReference>
<organism evidence="8 9">
    <name type="scientific">Pseudolycoriella hygida</name>
    <dbReference type="NCBI Taxonomy" id="35572"/>
    <lineage>
        <taxon>Eukaryota</taxon>
        <taxon>Metazoa</taxon>
        <taxon>Ecdysozoa</taxon>
        <taxon>Arthropoda</taxon>
        <taxon>Hexapoda</taxon>
        <taxon>Insecta</taxon>
        <taxon>Pterygota</taxon>
        <taxon>Neoptera</taxon>
        <taxon>Endopterygota</taxon>
        <taxon>Diptera</taxon>
        <taxon>Nematocera</taxon>
        <taxon>Sciaroidea</taxon>
        <taxon>Sciaridae</taxon>
        <taxon>Pseudolycoriella</taxon>
    </lineage>
</organism>